<evidence type="ECO:0000256" key="1">
    <source>
        <dbReference type="SAM" id="Coils"/>
    </source>
</evidence>
<keyword evidence="1" id="KW-0175">Coiled coil</keyword>
<name>A0AA96EN76_9VIRU</name>
<accession>A0AA96EN76</accession>
<proteinExistence type="predicted"/>
<gene>
    <name evidence="2" type="ORF">MarFTMF_098</name>
</gene>
<evidence type="ECO:0000313" key="2">
    <source>
        <dbReference type="EMBL" id="WNL49614.1"/>
    </source>
</evidence>
<dbReference type="EMBL" id="OR343188">
    <property type="protein sequence ID" value="WNL49614.1"/>
    <property type="molecule type" value="Genomic_DNA"/>
</dbReference>
<reference evidence="2" key="1">
    <citation type="submission" date="2023-07" db="EMBL/GenBank/DDBJ databases">
        <authorList>
            <person name="Xia Y."/>
        </authorList>
    </citation>
    <scope>NUCLEOTIDE SEQUENCE</scope>
    <source>
        <strain evidence="2">F</strain>
    </source>
</reference>
<protein>
    <submittedName>
        <fullName evidence="2">Uncharacterized protein</fullName>
    </submittedName>
</protein>
<sequence>MNSEFFEFVLGIVHQMGDNKPGVLEKHREQPQSEILEDILKYIQEHTDADKEDIVAETRYEHIHGSREIHVSVSLKGWNAYRYNREVVCYWREVKNNGTVFIYPFSYQEFYMPKKAFSTIISIIGTYDFAEFRKKRYTKAVEEARNLSKLLRETKEENAALREEICLLNEKNEKLQDLLSEAYAPGGAIAAEAQKHFESLSS</sequence>
<feature type="coiled-coil region" evidence="1">
    <location>
        <begin position="134"/>
        <end position="181"/>
    </location>
</feature>
<organism evidence="2">
    <name type="scientific">Marseillevirus sp</name>
    <dbReference type="NCBI Taxonomy" id="2809551"/>
    <lineage>
        <taxon>Viruses</taxon>
        <taxon>Varidnaviria</taxon>
        <taxon>Bamfordvirae</taxon>
        <taxon>Nucleocytoviricota</taxon>
        <taxon>Megaviricetes</taxon>
        <taxon>Pimascovirales</taxon>
        <taxon>Pimascovirales incertae sedis</taxon>
        <taxon>Marseilleviridae</taxon>
        <taxon>Marseillevirus</taxon>
    </lineage>
</organism>